<evidence type="ECO:0000256" key="5">
    <source>
        <dbReference type="ARBA" id="ARBA00022989"/>
    </source>
</evidence>
<reference evidence="8" key="1">
    <citation type="submission" date="2019-12" db="EMBL/GenBank/DDBJ databases">
        <title>Genome sequencing and annotation of Brassica cretica.</title>
        <authorList>
            <person name="Studholme D.J."/>
            <person name="Sarris P.F."/>
        </authorList>
    </citation>
    <scope>NUCLEOTIDE SEQUENCE</scope>
    <source>
        <strain evidence="8">PFS-102/07</strain>
        <tissue evidence="8">Leaf</tissue>
    </source>
</reference>
<feature type="transmembrane region" description="Helical" evidence="7">
    <location>
        <begin position="9"/>
        <end position="35"/>
    </location>
</feature>
<evidence type="ECO:0000256" key="2">
    <source>
        <dbReference type="ARBA" id="ARBA00006213"/>
    </source>
</evidence>
<keyword evidence="3" id="KW-0813">Transport</keyword>
<comment type="subcellular location">
    <subcellularLocation>
        <location evidence="1">Membrane</location>
        <topology evidence="1">Multi-pass membrane protein</topology>
    </subcellularLocation>
</comment>
<keyword evidence="6 7" id="KW-0472">Membrane</keyword>
<evidence type="ECO:0000313" key="8">
    <source>
        <dbReference type="EMBL" id="KAF2590346.1"/>
    </source>
</evidence>
<gene>
    <name evidence="8" type="ORF">F2Q70_00039614</name>
</gene>
<comment type="caution">
    <text evidence="8">The sequence shown here is derived from an EMBL/GenBank/DDBJ whole genome shotgun (WGS) entry which is preliminary data.</text>
</comment>
<dbReference type="PANTHER" id="PTHR31376">
    <property type="entry name" value="OS09G0467300 PROTEIN-RELATED"/>
    <property type="match status" value="1"/>
</dbReference>
<accession>A0A8S9KAC7</accession>
<dbReference type="EMBL" id="QGKY02000190">
    <property type="protein sequence ID" value="KAF2590346.1"/>
    <property type="molecule type" value="Genomic_DNA"/>
</dbReference>
<evidence type="ECO:0000256" key="4">
    <source>
        <dbReference type="ARBA" id="ARBA00022692"/>
    </source>
</evidence>
<feature type="transmembrane region" description="Helical" evidence="7">
    <location>
        <begin position="41"/>
        <end position="60"/>
    </location>
</feature>
<proteinExistence type="inferred from homology"/>
<evidence type="ECO:0000256" key="6">
    <source>
        <dbReference type="ARBA" id="ARBA00023136"/>
    </source>
</evidence>
<dbReference type="AlphaFoldDB" id="A0A8S9KAC7"/>
<keyword evidence="5 7" id="KW-1133">Transmembrane helix</keyword>
<evidence type="ECO:0000256" key="7">
    <source>
        <dbReference type="SAM" id="Phobius"/>
    </source>
</evidence>
<dbReference type="GO" id="GO:0016020">
    <property type="term" value="C:membrane"/>
    <property type="evidence" value="ECO:0007669"/>
    <property type="project" value="UniProtKB-SubCell"/>
</dbReference>
<protein>
    <submittedName>
        <fullName evidence="8">Uncharacterized protein</fullName>
    </submittedName>
</protein>
<keyword evidence="4 7" id="KW-0812">Transmembrane</keyword>
<evidence type="ECO:0000256" key="3">
    <source>
        <dbReference type="ARBA" id="ARBA00022448"/>
    </source>
</evidence>
<dbReference type="Pfam" id="PF16913">
    <property type="entry name" value="PUNUT"/>
    <property type="match status" value="1"/>
</dbReference>
<sequence>MKNYKLEQVWYVVTLASAAISLQVYTVGHLVGLIFESPSVFSNSITDVGFPIVPVSVIVFHDKMDVMKIFSEDSDPSF</sequence>
<dbReference type="GO" id="GO:0005345">
    <property type="term" value="F:purine nucleobase transmembrane transporter activity"/>
    <property type="evidence" value="ECO:0007669"/>
    <property type="project" value="UniProtKB-ARBA"/>
</dbReference>
<dbReference type="PANTHER" id="PTHR31376:SF57">
    <property type="entry name" value="PURINE PERMEASE 22-RELATED"/>
    <property type="match status" value="1"/>
</dbReference>
<name>A0A8S9KAC7_BRACR</name>
<organism evidence="8">
    <name type="scientific">Brassica cretica</name>
    <name type="common">Mustard</name>
    <dbReference type="NCBI Taxonomy" id="69181"/>
    <lineage>
        <taxon>Eukaryota</taxon>
        <taxon>Viridiplantae</taxon>
        <taxon>Streptophyta</taxon>
        <taxon>Embryophyta</taxon>
        <taxon>Tracheophyta</taxon>
        <taxon>Spermatophyta</taxon>
        <taxon>Magnoliopsida</taxon>
        <taxon>eudicotyledons</taxon>
        <taxon>Gunneridae</taxon>
        <taxon>Pentapetalae</taxon>
        <taxon>rosids</taxon>
        <taxon>malvids</taxon>
        <taxon>Brassicales</taxon>
        <taxon>Brassicaceae</taxon>
        <taxon>Brassiceae</taxon>
        <taxon>Brassica</taxon>
    </lineage>
</organism>
<dbReference type="GO" id="GO:0015211">
    <property type="term" value="F:purine nucleoside transmembrane transporter activity"/>
    <property type="evidence" value="ECO:0007669"/>
    <property type="project" value="InterPro"/>
</dbReference>
<evidence type="ECO:0000256" key="1">
    <source>
        <dbReference type="ARBA" id="ARBA00004141"/>
    </source>
</evidence>
<dbReference type="InterPro" id="IPR030182">
    <property type="entry name" value="PUP_plant"/>
</dbReference>
<comment type="similarity">
    <text evidence="2">Belongs to the purine permeases (TC 2.A.7.14) family.</text>
</comment>